<dbReference type="EMBL" id="CP098401">
    <property type="protein sequence ID" value="URW75188.1"/>
    <property type="molecule type" value="Genomic_DNA"/>
</dbReference>
<feature type="transmembrane region" description="Helical" evidence="1">
    <location>
        <begin position="21"/>
        <end position="41"/>
    </location>
</feature>
<keyword evidence="1" id="KW-1133">Transmembrane helix</keyword>
<gene>
    <name evidence="2" type="ORF">M9980_11615</name>
</gene>
<sequence>MATIAPERARERPQSLAPDRYEQVLSAGAVLLLGCVLVALARGQAEWSRVPWVVWPHLLTIIVALALTPVMLLRQRGDGTHRALGTVWVVAMLATAALSFLIRESRHGQLGYIHILSAWVLIQVPMLWWQARTHQVARHRRSVRAMVTGALLVAGFFTFPFNRLLGHWLFG</sequence>
<dbReference type="Proteomes" id="UP001055580">
    <property type="component" value="Chromosome"/>
</dbReference>
<evidence type="ECO:0000313" key="3">
    <source>
        <dbReference type="Proteomes" id="UP001055580"/>
    </source>
</evidence>
<name>A0ABY4TS04_9SPHN</name>
<feature type="transmembrane region" description="Helical" evidence="1">
    <location>
        <begin position="109"/>
        <end position="131"/>
    </location>
</feature>
<proteinExistence type="predicted"/>
<dbReference type="RefSeq" id="WP_250750968.1">
    <property type="nucleotide sequence ID" value="NZ_CP098401.1"/>
</dbReference>
<feature type="transmembrane region" description="Helical" evidence="1">
    <location>
        <begin position="53"/>
        <end position="73"/>
    </location>
</feature>
<feature type="transmembrane region" description="Helical" evidence="1">
    <location>
        <begin position="85"/>
        <end position="103"/>
    </location>
</feature>
<evidence type="ECO:0000313" key="2">
    <source>
        <dbReference type="EMBL" id="URW75188.1"/>
    </source>
</evidence>
<feature type="transmembrane region" description="Helical" evidence="1">
    <location>
        <begin position="143"/>
        <end position="161"/>
    </location>
</feature>
<evidence type="ECO:0000256" key="1">
    <source>
        <dbReference type="SAM" id="Phobius"/>
    </source>
</evidence>
<evidence type="ECO:0008006" key="4">
    <source>
        <dbReference type="Google" id="ProtNLM"/>
    </source>
</evidence>
<keyword evidence="3" id="KW-1185">Reference proteome</keyword>
<protein>
    <recommendedName>
        <fullName evidence="4">DUF2306 domain-containing protein</fullName>
    </recommendedName>
</protein>
<keyword evidence="1" id="KW-0812">Transmembrane</keyword>
<organism evidence="2 3">
    <name type="scientific">Sphingomonas donggukensis</name>
    <dbReference type="NCBI Taxonomy" id="2949093"/>
    <lineage>
        <taxon>Bacteria</taxon>
        <taxon>Pseudomonadati</taxon>
        <taxon>Pseudomonadota</taxon>
        <taxon>Alphaproteobacteria</taxon>
        <taxon>Sphingomonadales</taxon>
        <taxon>Sphingomonadaceae</taxon>
        <taxon>Sphingomonas</taxon>
    </lineage>
</organism>
<keyword evidence="1" id="KW-0472">Membrane</keyword>
<reference evidence="2" key="1">
    <citation type="submission" date="2022-05" db="EMBL/GenBank/DDBJ databases">
        <title>Sphingomonas sp. strain RMG20 Genome sequencing and assembly.</title>
        <authorList>
            <person name="Kim I."/>
        </authorList>
    </citation>
    <scope>NUCLEOTIDE SEQUENCE</scope>
    <source>
        <strain evidence="2">RMG20</strain>
    </source>
</reference>
<accession>A0ABY4TS04</accession>